<evidence type="ECO:0000256" key="7">
    <source>
        <dbReference type="ARBA" id="ARBA00022840"/>
    </source>
</evidence>
<dbReference type="InterPro" id="IPR006070">
    <property type="entry name" value="Sua5-like_dom"/>
</dbReference>
<dbReference type="RefSeq" id="WP_085285231.1">
    <property type="nucleotide sequence ID" value="NZ_FOBI01000009.1"/>
</dbReference>
<evidence type="ECO:0000256" key="1">
    <source>
        <dbReference type="ARBA" id="ARBA00004496"/>
    </source>
</evidence>
<comment type="function">
    <text evidence="9">Required for the formation of a threonylcarbamoyl group on adenosine at position 37 (t(6)A37) in tRNAs that read codons beginning with adenine. Catalyzes the conversion of L-threonine, HCO(3)(-)/CO(2) and ATP to give threonylcarbamoyl-AMP (TC-AMP) as the acyladenylate intermediate, with the release of diphosphate.</text>
</comment>
<evidence type="ECO:0000256" key="2">
    <source>
        <dbReference type="ARBA" id="ARBA00022490"/>
    </source>
</evidence>
<keyword evidence="7 9" id="KW-0067">ATP-binding</keyword>
<comment type="subcellular location">
    <subcellularLocation>
        <location evidence="1 9">Cytoplasm</location>
    </subcellularLocation>
</comment>
<name>A0A1H7PLQ7_9GAMM</name>
<dbReference type="GO" id="GO:0000049">
    <property type="term" value="F:tRNA binding"/>
    <property type="evidence" value="ECO:0007669"/>
    <property type="project" value="TreeGrafter"/>
</dbReference>
<gene>
    <name evidence="9" type="primary">tsaC</name>
    <name evidence="11" type="ORF">SAMN05216262_109141</name>
</gene>
<dbReference type="EC" id="2.7.7.87" evidence="9"/>
<keyword evidence="3 9" id="KW-0808">Transferase</keyword>
<sequence>MTSALATYQQGGILAYPTEAVFGLGCDPDNEQAIKKLLAIKSRPVEKGLILLAANYSQLLPYIDDSKIPQDKRFTVLSRWPDGITQLVAKNANTSALLTGRFDTIAVRITSQPDVVALCNATNKPIVSTSANLAGQEPAKSWQEIPEALVKKIDFIIKGQTLGFAQPSTIIDALSGEIIRS</sequence>
<comment type="catalytic activity">
    <reaction evidence="8 9">
        <text>L-threonine + hydrogencarbonate + ATP = L-threonylcarbamoyladenylate + diphosphate + H2O</text>
        <dbReference type="Rhea" id="RHEA:36407"/>
        <dbReference type="ChEBI" id="CHEBI:15377"/>
        <dbReference type="ChEBI" id="CHEBI:17544"/>
        <dbReference type="ChEBI" id="CHEBI:30616"/>
        <dbReference type="ChEBI" id="CHEBI:33019"/>
        <dbReference type="ChEBI" id="CHEBI:57926"/>
        <dbReference type="ChEBI" id="CHEBI:73682"/>
        <dbReference type="EC" id="2.7.7.87"/>
    </reaction>
</comment>
<dbReference type="PANTHER" id="PTHR17490">
    <property type="entry name" value="SUA5"/>
    <property type="match status" value="1"/>
</dbReference>
<keyword evidence="2 9" id="KW-0963">Cytoplasm</keyword>
<evidence type="ECO:0000256" key="8">
    <source>
        <dbReference type="ARBA" id="ARBA00048366"/>
    </source>
</evidence>
<comment type="similarity">
    <text evidence="9">Belongs to the SUA5 family. TsaC subfamily.</text>
</comment>
<dbReference type="GO" id="GO:0005524">
    <property type="term" value="F:ATP binding"/>
    <property type="evidence" value="ECO:0007669"/>
    <property type="project" value="UniProtKB-UniRule"/>
</dbReference>
<protein>
    <recommendedName>
        <fullName evidence="9">Threonylcarbamoyl-AMP synthase</fullName>
        <shortName evidence="9">TC-AMP synthase</shortName>
        <ecNumber evidence="9">2.7.7.87</ecNumber>
    </recommendedName>
    <alternativeName>
        <fullName evidence="9">L-threonylcarbamoyladenylate synthase</fullName>
    </alternativeName>
    <alternativeName>
        <fullName evidence="9">t(6)A37 threonylcarbamoyladenosine biosynthesis protein TsaC</fullName>
    </alternativeName>
    <alternativeName>
        <fullName evidence="9">tRNA threonylcarbamoyladenosine biosynthesis protein TsaC</fullName>
    </alternativeName>
</protein>
<dbReference type="InterPro" id="IPR023535">
    <property type="entry name" value="TC-AMP_synthase"/>
</dbReference>
<dbReference type="GO" id="GO:0002949">
    <property type="term" value="P:tRNA threonylcarbamoyladenosine modification"/>
    <property type="evidence" value="ECO:0007669"/>
    <property type="project" value="UniProtKB-UniRule"/>
</dbReference>
<evidence type="ECO:0000256" key="3">
    <source>
        <dbReference type="ARBA" id="ARBA00022679"/>
    </source>
</evidence>
<dbReference type="Pfam" id="PF01300">
    <property type="entry name" value="Sua5_yciO_yrdC"/>
    <property type="match status" value="1"/>
</dbReference>
<dbReference type="GO" id="GO:0003725">
    <property type="term" value="F:double-stranded RNA binding"/>
    <property type="evidence" value="ECO:0007669"/>
    <property type="project" value="InterPro"/>
</dbReference>
<keyword evidence="4 9" id="KW-0819">tRNA processing</keyword>
<dbReference type="PROSITE" id="PS51163">
    <property type="entry name" value="YRDC"/>
    <property type="match status" value="1"/>
</dbReference>
<dbReference type="EMBL" id="FOBI01000009">
    <property type="protein sequence ID" value="SEL35997.1"/>
    <property type="molecule type" value="Genomic_DNA"/>
</dbReference>
<organism evidence="11 12">
    <name type="scientific">Colwellia chukchiensis</name>
    <dbReference type="NCBI Taxonomy" id="641665"/>
    <lineage>
        <taxon>Bacteria</taxon>
        <taxon>Pseudomonadati</taxon>
        <taxon>Pseudomonadota</taxon>
        <taxon>Gammaproteobacteria</taxon>
        <taxon>Alteromonadales</taxon>
        <taxon>Colwelliaceae</taxon>
        <taxon>Colwellia</taxon>
    </lineage>
</organism>
<dbReference type="OrthoDB" id="9814580at2"/>
<dbReference type="GO" id="GO:0006450">
    <property type="term" value="P:regulation of translational fidelity"/>
    <property type="evidence" value="ECO:0007669"/>
    <property type="project" value="TreeGrafter"/>
</dbReference>
<proteinExistence type="inferred from homology"/>
<keyword evidence="12" id="KW-1185">Reference proteome</keyword>
<dbReference type="GO" id="GO:0005737">
    <property type="term" value="C:cytoplasm"/>
    <property type="evidence" value="ECO:0007669"/>
    <property type="project" value="UniProtKB-SubCell"/>
</dbReference>
<evidence type="ECO:0000256" key="6">
    <source>
        <dbReference type="ARBA" id="ARBA00022741"/>
    </source>
</evidence>
<evidence type="ECO:0000259" key="10">
    <source>
        <dbReference type="PROSITE" id="PS51163"/>
    </source>
</evidence>
<reference evidence="12" key="1">
    <citation type="submission" date="2016-10" db="EMBL/GenBank/DDBJ databases">
        <authorList>
            <person name="Varghese N."/>
            <person name="Submissions S."/>
        </authorList>
    </citation>
    <scope>NUCLEOTIDE SEQUENCE [LARGE SCALE GENOMIC DNA]</scope>
    <source>
        <strain evidence="12">CGMCC 1.9127</strain>
    </source>
</reference>
<dbReference type="GO" id="GO:0061710">
    <property type="term" value="F:L-threonylcarbamoyladenylate synthase"/>
    <property type="evidence" value="ECO:0007669"/>
    <property type="project" value="UniProtKB-EC"/>
</dbReference>
<dbReference type="Proteomes" id="UP000199297">
    <property type="component" value="Unassembled WGS sequence"/>
</dbReference>
<dbReference type="STRING" id="641665.GCA_002104455_00839"/>
<dbReference type="InterPro" id="IPR050156">
    <property type="entry name" value="TC-AMP_synthase_SUA5"/>
</dbReference>
<dbReference type="SUPFAM" id="SSF55821">
    <property type="entry name" value="YrdC/RibB"/>
    <property type="match status" value="1"/>
</dbReference>
<dbReference type="AlphaFoldDB" id="A0A1H7PLQ7"/>
<evidence type="ECO:0000256" key="4">
    <source>
        <dbReference type="ARBA" id="ARBA00022694"/>
    </source>
</evidence>
<accession>A0A1H7PLQ7</accession>
<evidence type="ECO:0000256" key="9">
    <source>
        <dbReference type="HAMAP-Rule" id="MF_01852"/>
    </source>
</evidence>
<keyword evidence="5 9" id="KW-0548">Nucleotidyltransferase</keyword>
<dbReference type="Gene3D" id="3.90.870.10">
    <property type="entry name" value="DHBP synthase"/>
    <property type="match status" value="1"/>
</dbReference>
<feature type="domain" description="YrdC-like" evidence="10">
    <location>
        <begin position="1"/>
        <end position="181"/>
    </location>
</feature>
<dbReference type="PANTHER" id="PTHR17490:SF18">
    <property type="entry name" value="THREONYLCARBAMOYL-AMP SYNTHASE"/>
    <property type="match status" value="1"/>
</dbReference>
<keyword evidence="6 9" id="KW-0547">Nucleotide-binding</keyword>
<evidence type="ECO:0000256" key="5">
    <source>
        <dbReference type="ARBA" id="ARBA00022695"/>
    </source>
</evidence>
<dbReference type="HAMAP" id="MF_01852">
    <property type="entry name" value="TsaC"/>
    <property type="match status" value="1"/>
</dbReference>
<dbReference type="InterPro" id="IPR017945">
    <property type="entry name" value="DHBP_synth_RibB-like_a/b_dom"/>
</dbReference>
<evidence type="ECO:0000313" key="11">
    <source>
        <dbReference type="EMBL" id="SEL35997.1"/>
    </source>
</evidence>
<evidence type="ECO:0000313" key="12">
    <source>
        <dbReference type="Proteomes" id="UP000199297"/>
    </source>
</evidence>